<dbReference type="OrthoDB" id="38750at2759"/>
<feature type="domain" description="Glycoside hydrolase family 29 N-terminal" evidence="9">
    <location>
        <begin position="32"/>
        <end position="378"/>
    </location>
</feature>
<dbReference type="GO" id="GO:0005764">
    <property type="term" value="C:lysosome"/>
    <property type="evidence" value="ECO:0007669"/>
    <property type="project" value="TreeGrafter"/>
</dbReference>
<reference evidence="11" key="1">
    <citation type="journal article" date="2021" name="Sci. Rep.">
        <title>Diploid genomic architecture of Nitzschia inconspicua, an elite biomass production diatom.</title>
        <authorList>
            <person name="Oliver A."/>
            <person name="Podell S."/>
            <person name="Pinowska A."/>
            <person name="Traller J.C."/>
            <person name="Smith S.R."/>
            <person name="McClure R."/>
            <person name="Beliaev A."/>
            <person name="Bohutskyi P."/>
            <person name="Hill E.A."/>
            <person name="Rabines A."/>
            <person name="Zheng H."/>
            <person name="Allen L.Z."/>
            <person name="Kuo A."/>
            <person name="Grigoriev I.V."/>
            <person name="Allen A.E."/>
            <person name="Hazlebeck D."/>
            <person name="Allen E.E."/>
        </authorList>
    </citation>
    <scope>NUCLEOTIDE SEQUENCE</scope>
    <source>
        <strain evidence="11">Hildebrandi</strain>
    </source>
</reference>
<comment type="similarity">
    <text evidence="2 8">Belongs to the glycosyl hydrolase 29 family.</text>
</comment>
<evidence type="ECO:0000256" key="7">
    <source>
        <dbReference type="ARBA" id="ARBA00023295"/>
    </source>
</evidence>
<dbReference type="GO" id="GO:0016139">
    <property type="term" value="P:glycoside catabolic process"/>
    <property type="evidence" value="ECO:0007669"/>
    <property type="project" value="TreeGrafter"/>
</dbReference>
<dbReference type="PIRSF" id="PIRSF001092">
    <property type="entry name" value="Alpha-L-fucosidase"/>
    <property type="match status" value="1"/>
</dbReference>
<dbReference type="Pfam" id="PF01120">
    <property type="entry name" value="Alpha_L_fucos"/>
    <property type="match status" value="1"/>
</dbReference>
<evidence type="ECO:0000256" key="5">
    <source>
        <dbReference type="ARBA" id="ARBA00022801"/>
    </source>
</evidence>
<dbReference type="AlphaFoldDB" id="A0A9K3PAN9"/>
<evidence type="ECO:0000256" key="1">
    <source>
        <dbReference type="ARBA" id="ARBA00004071"/>
    </source>
</evidence>
<dbReference type="PANTHER" id="PTHR10030:SF37">
    <property type="entry name" value="ALPHA-L-FUCOSIDASE-RELATED"/>
    <property type="match status" value="1"/>
</dbReference>
<dbReference type="PANTHER" id="PTHR10030">
    <property type="entry name" value="ALPHA-L-FUCOSIDASE"/>
    <property type="match status" value="1"/>
</dbReference>
<organism evidence="11 12">
    <name type="scientific">Nitzschia inconspicua</name>
    <dbReference type="NCBI Taxonomy" id="303405"/>
    <lineage>
        <taxon>Eukaryota</taxon>
        <taxon>Sar</taxon>
        <taxon>Stramenopiles</taxon>
        <taxon>Ochrophyta</taxon>
        <taxon>Bacillariophyta</taxon>
        <taxon>Bacillariophyceae</taxon>
        <taxon>Bacillariophycidae</taxon>
        <taxon>Bacillariales</taxon>
        <taxon>Bacillariaceae</taxon>
        <taxon>Nitzschia</taxon>
    </lineage>
</organism>
<sequence length="503" mass="57614">MNGSILAVSRRLLAGGLSQLLLSILLFSPFTATNAYEPTWESLDQRPLPQWYADAKIGIFIHWGVFSVPSYGTEWFWYNWQGTKKQEFIDFISKTEKPNFAYADFAHRFDATLYDPKYWAEIFAQSGAQYVVLTSKHHEGFCNWDSRDIGTTWNWNSMDVGPRRDLVGELANAIRDPSVVSPKTNRPVKFGVYHSLYEWFNPMMAYDKSTNLTSHTFVDSKTMPELYQLVEKYQPEIIWSDGDWGVNSNYWRAKEFLAWLATNSSVKDTVVWNDRWGDDAKCKYGSYWTCHDNYQPDHTVEHKWENCMTLDKTSWGWNRKAKYANYMTTKELVDEVVATVARNGNILINVGPAADGTISPIFVDRLLGLGQWLQVNGQAVYGSQPWKVCDQDEYIDVYYTRDNELLYAFLTKWPTDNEVPLMCPVVSENTRAFLLGVKNADKHSVEVVSSTSVGLRSSVEQAAVTIKLPNLNPDEVPCDHVWVIAMTAIRNLDDDAISDMKIS</sequence>
<evidence type="ECO:0000313" key="12">
    <source>
        <dbReference type="Proteomes" id="UP000693970"/>
    </source>
</evidence>
<feature type="signal peptide" evidence="8">
    <location>
        <begin position="1"/>
        <end position="35"/>
    </location>
</feature>
<dbReference type="GO" id="GO:0004560">
    <property type="term" value="F:alpha-L-fucosidase activity"/>
    <property type="evidence" value="ECO:0007669"/>
    <property type="project" value="UniProtKB-EC"/>
</dbReference>
<accession>A0A9K3PAN9</accession>
<evidence type="ECO:0000256" key="2">
    <source>
        <dbReference type="ARBA" id="ARBA00007951"/>
    </source>
</evidence>
<protein>
    <recommendedName>
        <fullName evidence="3">alpha-L-fucosidase</fullName>
        <ecNumber evidence="3">3.2.1.51</ecNumber>
    </recommendedName>
</protein>
<feature type="domain" description="Alpha-L-fucosidase C-terminal" evidence="10">
    <location>
        <begin position="396"/>
        <end position="487"/>
    </location>
</feature>
<keyword evidence="6" id="KW-0325">Glycoprotein</keyword>
<dbReference type="InterPro" id="IPR000933">
    <property type="entry name" value="Glyco_hydro_29"/>
</dbReference>
<dbReference type="InterPro" id="IPR031919">
    <property type="entry name" value="Fucosidase_C"/>
</dbReference>
<keyword evidence="4 8" id="KW-0732">Signal</keyword>
<feature type="chain" id="PRO_5045016852" description="alpha-L-fucosidase" evidence="8">
    <location>
        <begin position="36"/>
        <end position="503"/>
    </location>
</feature>
<keyword evidence="7 8" id="KW-0326">Glycosidase</keyword>
<dbReference type="FunFam" id="3.20.20.80:FF:000027">
    <property type="entry name" value="Alpha-L-fucosidase"/>
    <property type="match status" value="1"/>
</dbReference>
<evidence type="ECO:0000313" key="11">
    <source>
        <dbReference type="EMBL" id="KAG7340557.1"/>
    </source>
</evidence>
<dbReference type="Pfam" id="PF16757">
    <property type="entry name" value="Fucosidase_C"/>
    <property type="match status" value="1"/>
</dbReference>
<proteinExistence type="inferred from homology"/>
<comment type="caution">
    <text evidence="11">The sequence shown here is derived from an EMBL/GenBank/DDBJ whole genome shotgun (WGS) entry which is preliminary data.</text>
</comment>
<evidence type="ECO:0000256" key="4">
    <source>
        <dbReference type="ARBA" id="ARBA00022729"/>
    </source>
</evidence>
<dbReference type="EMBL" id="JAGRRH010000027">
    <property type="protein sequence ID" value="KAG7340557.1"/>
    <property type="molecule type" value="Genomic_DNA"/>
</dbReference>
<evidence type="ECO:0000256" key="6">
    <source>
        <dbReference type="ARBA" id="ARBA00023180"/>
    </source>
</evidence>
<name>A0A9K3PAN9_9STRA</name>
<dbReference type="Proteomes" id="UP000693970">
    <property type="component" value="Unassembled WGS sequence"/>
</dbReference>
<dbReference type="GO" id="GO:0006004">
    <property type="term" value="P:fucose metabolic process"/>
    <property type="evidence" value="ECO:0007669"/>
    <property type="project" value="TreeGrafter"/>
</dbReference>
<dbReference type="InterPro" id="IPR016286">
    <property type="entry name" value="FUC_metazoa-typ"/>
</dbReference>
<dbReference type="SMART" id="SM00812">
    <property type="entry name" value="Alpha_L_fucos"/>
    <property type="match status" value="1"/>
</dbReference>
<evidence type="ECO:0000256" key="3">
    <source>
        <dbReference type="ARBA" id="ARBA00012662"/>
    </source>
</evidence>
<dbReference type="InterPro" id="IPR057739">
    <property type="entry name" value="Glyco_hydro_29_N"/>
</dbReference>
<comment type="function">
    <text evidence="1">Alpha-L-fucosidase is responsible for hydrolyzing the alpha-1,6-linked fucose joined to the reducing-end N-acetylglucosamine of the carbohydrate moieties of glycoproteins.</text>
</comment>
<keyword evidence="5 8" id="KW-0378">Hydrolase</keyword>
<reference evidence="11" key="2">
    <citation type="submission" date="2021-04" db="EMBL/GenBank/DDBJ databases">
        <authorList>
            <person name="Podell S."/>
        </authorList>
    </citation>
    <scope>NUCLEOTIDE SEQUENCE</scope>
    <source>
        <strain evidence="11">Hildebrandi</strain>
    </source>
</reference>
<dbReference type="EC" id="3.2.1.51" evidence="3"/>
<gene>
    <name evidence="11" type="ORF">IV203_024100</name>
</gene>
<evidence type="ECO:0000256" key="8">
    <source>
        <dbReference type="PIRNR" id="PIRNR001092"/>
    </source>
</evidence>
<evidence type="ECO:0000259" key="10">
    <source>
        <dbReference type="Pfam" id="PF16757"/>
    </source>
</evidence>
<keyword evidence="12" id="KW-1185">Reference proteome</keyword>
<evidence type="ECO:0000259" key="9">
    <source>
        <dbReference type="Pfam" id="PF01120"/>
    </source>
</evidence>